<dbReference type="RefSeq" id="WP_092132523.1">
    <property type="nucleotide sequence ID" value="NZ_FNQK01000004.1"/>
</dbReference>
<organism evidence="1 2">
    <name type="scientific">Bizionia paragorgiae</name>
    <dbReference type="NCBI Taxonomy" id="283786"/>
    <lineage>
        <taxon>Bacteria</taxon>
        <taxon>Pseudomonadati</taxon>
        <taxon>Bacteroidota</taxon>
        <taxon>Flavobacteriia</taxon>
        <taxon>Flavobacteriales</taxon>
        <taxon>Flavobacteriaceae</taxon>
        <taxon>Bizionia</taxon>
    </lineage>
</organism>
<accession>A0A1H3WVP1</accession>
<dbReference type="EMBL" id="FNQK01000004">
    <property type="protein sequence ID" value="SDZ91193.1"/>
    <property type="molecule type" value="Genomic_DNA"/>
</dbReference>
<dbReference type="STRING" id="283786.SAMN04487990_10426"/>
<dbReference type="AlphaFoldDB" id="A0A1H3WVP1"/>
<reference evidence="2" key="1">
    <citation type="submission" date="2016-10" db="EMBL/GenBank/DDBJ databases">
        <authorList>
            <person name="Varghese N."/>
            <person name="Submissions S."/>
        </authorList>
    </citation>
    <scope>NUCLEOTIDE SEQUENCE [LARGE SCALE GENOMIC DNA]</scope>
    <source>
        <strain evidence="2">DSM 23842</strain>
    </source>
</reference>
<proteinExistence type="predicted"/>
<evidence type="ECO:0000313" key="2">
    <source>
        <dbReference type="Proteomes" id="UP000198846"/>
    </source>
</evidence>
<dbReference type="Proteomes" id="UP000198846">
    <property type="component" value="Unassembled WGS sequence"/>
</dbReference>
<keyword evidence="2" id="KW-1185">Reference proteome</keyword>
<name>A0A1H3WVP1_BIZPA</name>
<protein>
    <submittedName>
        <fullName evidence="1">Uncharacterized protein</fullName>
    </submittedName>
</protein>
<sequence length="196" mass="22042">MKITSLIILSTISQCVSLCCPEDDDYNGNHYFIENNELLSVQNNITQLNVGDTLYFETNINTIQTTTTNDTIDLYDFSRPDESMRYHLFVYKPNSNDDLEPLTLNENTIIPITGPILVSEDPDNPYITVETILENDAFKNVFGVVVLETGTFYIGSYLDAPNGEINLIISNGIDDVHINTKIVNSNPQGLYQFTVN</sequence>
<dbReference type="OrthoDB" id="1447180at2"/>
<gene>
    <name evidence="1" type="ORF">SAMN04487990_10426</name>
</gene>
<evidence type="ECO:0000313" key="1">
    <source>
        <dbReference type="EMBL" id="SDZ91193.1"/>
    </source>
</evidence>